<dbReference type="InterPro" id="IPR023186">
    <property type="entry name" value="IUNH"/>
</dbReference>
<dbReference type="SUPFAM" id="SSF53590">
    <property type="entry name" value="Nucleoside hydrolase"/>
    <property type="match status" value="1"/>
</dbReference>
<organism evidence="4 5">
    <name type="scientific">Clostridium omnivorum</name>
    <dbReference type="NCBI Taxonomy" id="1604902"/>
    <lineage>
        <taxon>Bacteria</taxon>
        <taxon>Bacillati</taxon>
        <taxon>Bacillota</taxon>
        <taxon>Clostridia</taxon>
        <taxon>Eubacteriales</taxon>
        <taxon>Clostridiaceae</taxon>
        <taxon>Clostridium</taxon>
    </lineage>
</organism>
<evidence type="ECO:0000256" key="2">
    <source>
        <dbReference type="ARBA" id="ARBA00023295"/>
    </source>
</evidence>
<dbReference type="EMBL" id="BRXR01000001">
    <property type="protein sequence ID" value="GLC30056.1"/>
    <property type="molecule type" value="Genomic_DNA"/>
</dbReference>
<dbReference type="InterPro" id="IPR036452">
    <property type="entry name" value="Ribo_hydro-like"/>
</dbReference>
<dbReference type="PANTHER" id="PTHR12304">
    <property type="entry name" value="INOSINE-URIDINE PREFERRING NUCLEOSIDE HYDROLASE"/>
    <property type="match status" value="1"/>
</dbReference>
<reference evidence="4 5" key="1">
    <citation type="journal article" date="2024" name="Int. J. Syst. Evol. Microbiol.">
        <title>Clostridium omnivorum sp. nov., isolated from anoxic soil under the treatment of reductive soil disinfestation.</title>
        <authorList>
            <person name="Ueki A."/>
            <person name="Tonouchi A."/>
            <person name="Kaku N."/>
            <person name="Honma S."/>
            <person name="Ueki K."/>
        </authorList>
    </citation>
    <scope>NUCLEOTIDE SEQUENCE [LARGE SCALE GENOMIC DNA]</scope>
    <source>
        <strain evidence="4 5">E14</strain>
    </source>
</reference>
<dbReference type="Gene3D" id="3.90.245.10">
    <property type="entry name" value="Ribonucleoside hydrolase-like"/>
    <property type="match status" value="1"/>
</dbReference>
<evidence type="ECO:0000313" key="4">
    <source>
        <dbReference type="EMBL" id="GLC30056.1"/>
    </source>
</evidence>
<dbReference type="InterPro" id="IPR001910">
    <property type="entry name" value="Inosine/uridine_hydrolase_dom"/>
</dbReference>
<accession>A0ABQ5N4C2</accession>
<protein>
    <submittedName>
        <fullName evidence="4">Inosine-uridine preferring nucleoside hydrolase</fullName>
    </submittedName>
</protein>
<dbReference type="CDD" id="cd00455">
    <property type="entry name" value="nuc_hydro"/>
    <property type="match status" value="1"/>
</dbReference>
<sequence>MNKKVLFFGDIGVDDALAIIYAHLSSQIDIVGIVSEYGNAPRNVTFRNAHYLLGLLGKSDIPVFTGAERPLSGEIPVFYPEVHGPQGLGPIIPKIPAITPKENFLEVTNLIEQYKDELIIVATGRLTSLSTLFILYGDLMKHIKAYYIMGGAFLVPGNVTPLAEANFYGDPLAANIVMSNAKNANVFPLNVTMRALVIPAEVNYINQKGNIKIIKPMIDYYYNFYQKHYPNIQGSPMHDALAMSAVINDTIFRFVKLPVQVDTCNSISKGQSVADFRPFPEGPTNQLPQNIAYDFDYNQFINSFLTVMTRPLAK</sequence>
<evidence type="ECO:0000256" key="1">
    <source>
        <dbReference type="ARBA" id="ARBA00022801"/>
    </source>
</evidence>
<dbReference type="Proteomes" id="UP001208567">
    <property type="component" value="Unassembled WGS sequence"/>
</dbReference>
<comment type="caution">
    <text evidence="4">The sequence shown here is derived from an EMBL/GenBank/DDBJ whole genome shotgun (WGS) entry which is preliminary data.</text>
</comment>
<dbReference type="RefSeq" id="WP_264849322.1">
    <property type="nucleotide sequence ID" value="NZ_BRXR01000001.1"/>
</dbReference>
<keyword evidence="1 4" id="KW-0378">Hydrolase</keyword>
<evidence type="ECO:0000313" key="5">
    <source>
        <dbReference type="Proteomes" id="UP001208567"/>
    </source>
</evidence>
<dbReference type="GO" id="GO:0016787">
    <property type="term" value="F:hydrolase activity"/>
    <property type="evidence" value="ECO:0007669"/>
    <property type="project" value="UniProtKB-KW"/>
</dbReference>
<dbReference type="Pfam" id="PF01156">
    <property type="entry name" value="IU_nuc_hydro"/>
    <property type="match status" value="1"/>
</dbReference>
<keyword evidence="5" id="KW-1185">Reference proteome</keyword>
<feature type="domain" description="Inosine/uridine-preferring nucleoside hydrolase" evidence="3">
    <location>
        <begin position="6"/>
        <end position="301"/>
    </location>
</feature>
<proteinExistence type="predicted"/>
<gene>
    <name evidence="4" type="primary">iunH</name>
    <name evidence="4" type="ORF">bsdE14_14660</name>
</gene>
<dbReference type="PANTHER" id="PTHR12304:SF4">
    <property type="entry name" value="URIDINE NUCLEOSIDASE"/>
    <property type="match status" value="1"/>
</dbReference>
<name>A0ABQ5N4C2_9CLOT</name>
<evidence type="ECO:0000259" key="3">
    <source>
        <dbReference type="Pfam" id="PF01156"/>
    </source>
</evidence>
<keyword evidence="2" id="KW-0326">Glycosidase</keyword>